<dbReference type="EMBL" id="JANGSQ010000099">
    <property type="protein sequence ID" value="MCW4590430.1"/>
    <property type="molecule type" value="Genomic_DNA"/>
</dbReference>
<dbReference type="InterPro" id="IPR001387">
    <property type="entry name" value="Cro/C1-type_HTH"/>
</dbReference>
<dbReference type="InterPro" id="IPR031856">
    <property type="entry name" value="YdaS_toxin-like"/>
</dbReference>
<name>A0ABT3K4T9_9PROT</name>
<proteinExistence type="predicted"/>
<evidence type="ECO:0000313" key="2">
    <source>
        <dbReference type="Proteomes" id="UP001526337"/>
    </source>
</evidence>
<dbReference type="RefSeq" id="WP_171790014.1">
    <property type="nucleotide sequence ID" value="NZ_JANGSQ010000099.1"/>
</dbReference>
<protein>
    <submittedName>
        <fullName evidence="1">Helix-turn-helix domain-containing protein</fullName>
    </submittedName>
</protein>
<dbReference type="Gene3D" id="1.10.260.40">
    <property type="entry name" value="lambda repressor-like DNA-binding domains"/>
    <property type="match status" value="1"/>
</dbReference>
<keyword evidence="2" id="KW-1185">Reference proteome</keyword>
<dbReference type="InterPro" id="IPR010982">
    <property type="entry name" value="Lambda_DNA-bd_dom_sf"/>
</dbReference>
<evidence type="ECO:0000313" key="1">
    <source>
        <dbReference type="EMBL" id="MCW4590430.1"/>
    </source>
</evidence>
<dbReference type="CDD" id="cd00093">
    <property type="entry name" value="HTH_XRE"/>
    <property type="match status" value="1"/>
</dbReference>
<dbReference type="Proteomes" id="UP001526337">
    <property type="component" value="Unassembled WGS sequence"/>
</dbReference>
<sequence>MDTERVARAISAAGGVGSLAQRIGITTQAISQWRRIPHMRVHDVAEATGIPLEELRPDLFRGVTVVRPEGEVVR</sequence>
<dbReference type="Pfam" id="PF15943">
    <property type="entry name" value="YdaS_toxin"/>
    <property type="match status" value="1"/>
</dbReference>
<accession>A0ABT3K4T9</accession>
<reference evidence="1 2" key="1">
    <citation type="submission" date="2022-07" db="EMBL/GenBank/DDBJ databases">
        <title>Genome stability of Gluconacetobacter entanii AV429.</title>
        <authorList>
            <person name="Trcek J."/>
            <person name="Cepec E."/>
        </authorList>
    </citation>
    <scope>NUCLEOTIDE SEQUENCE [LARGE SCALE GENOMIC DNA]</scope>
    <source>
        <strain evidence="1 2">AV429_2022</strain>
    </source>
</reference>
<gene>
    <name evidence="1" type="ORF">NO263_07545</name>
</gene>
<dbReference type="SUPFAM" id="SSF47413">
    <property type="entry name" value="lambda repressor-like DNA-binding domains"/>
    <property type="match status" value="1"/>
</dbReference>
<comment type="caution">
    <text evidence="1">The sequence shown here is derived from an EMBL/GenBank/DDBJ whole genome shotgun (WGS) entry which is preliminary data.</text>
</comment>
<organism evidence="1 2">
    <name type="scientific">Gluconacetobacter entanii</name>
    <dbReference type="NCBI Taxonomy" id="108528"/>
    <lineage>
        <taxon>Bacteria</taxon>
        <taxon>Pseudomonadati</taxon>
        <taxon>Pseudomonadota</taxon>
        <taxon>Alphaproteobacteria</taxon>
        <taxon>Acetobacterales</taxon>
        <taxon>Acetobacteraceae</taxon>
        <taxon>Gluconacetobacter</taxon>
    </lineage>
</organism>